<evidence type="ECO:0000313" key="3">
    <source>
        <dbReference type="Proteomes" id="UP000831785"/>
    </source>
</evidence>
<gene>
    <name evidence="2" type="ORF">MUN80_23190</name>
</gene>
<proteinExistence type="predicted"/>
<name>A0ABY4F9E2_9BACT</name>
<dbReference type="Gene3D" id="3.50.50.60">
    <property type="entry name" value="FAD/NAD(P)-binding domain"/>
    <property type="match status" value="1"/>
</dbReference>
<dbReference type="SUPFAM" id="SSF51905">
    <property type="entry name" value="FAD/NAD(P)-binding domain"/>
    <property type="match status" value="2"/>
</dbReference>
<dbReference type="EMBL" id="CP095049">
    <property type="protein sequence ID" value="UOQ52637.1"/>
    <property type="molecule type" value="Genomic_DNA"/>
</dbReference>
<dbReference type="InterPro" id="IPR052189">
    <property type="entry name" value="L-asp_N-monooxygenase_NS-form"/>
</dbReference>
<reference evidence="2 3" key="1">
    <citation type="submission" date="2022-04" db="EMBL/GenBank/DDBJ databases">
        <title>Hymenobacter sp. isolated from the air.</title>
        <authorList>
            <person name="Won M."/>
            <person name="Lee C.-M."/>
            <person name="Woen H.-Y."/>
            <person name="Kwon S.-W."/>
        </authorList>
    </citation>
    <scope>NUCLEOTIDE SEQUENCE [LARGE SCALE GENOMIC DNA]</scope>
    <source>
        <strain evidence="3">5116 S-27</strain>
    </source>
</reference>
<keyword evidence="3" id="KW-1185">Reference proteome</keyword>
<protein>
    <submittedName>
        <fullName evidence="2">FAD/NAD(P)-binding protein</fullName>
    </submittedName>
</protein>
<accession>A0ABY4F9E2</accession>
<organism evidence="2 3">
    <name type="scientific">Hymenobacter cellulosivorans</name>
    <dbReference type="NCBI Taxonomy" id="2932249"/>
    <lineage>
        <taxon>Bacteria</taxon>
        <taxon>Pseudomonadati</taxon>
        <taxon>Bacteroidota</taxon>
        <taxon>Cytophagia</taxon>
        <taxon>Cytophagales</taxon>
        <taxon>Hymenobacteraceae</taxon>
        <taxon>Hymenobacter</taxon>
    </lineage>
</organism>
<feature type="domain" description="FAD-dependent urate hydroxylase HpyO/Asp monooxygenase CreE-like FAD/NAD(P)-binding" evidence="1">
    <location>
        <begin position="5"/>
        <end position="143"/>
    </location>
</feature>
<sequence>MLLVQLAHLPGGPYDVDVHLVEPRAVPGPGLAYSARRKEYLLNVRAPFLSAFPQEPNHFLNWLAASKTPVCPSDFCSRQTYGKYLQQLTESVLAWPAANGLRFFCHHQKAVAATLTQDGRSATVQLADGHEIRSRRVVLALGNFPPAPDLRLSAEVRRHPGYHSNPWGPQALQNIAPHHSVLLIGSGLTAMDVLLGLAADGHHGPVTVVARSGRWPSVHGPLGQSYLSFYANELAGLTSVAEVVRVVRRHVRQAQQQGQDWRPVIDSLRPDLGRIWQAWPQAEQARFLRHVASIWSVVRHRSPPQNAAAVQRMLDAGIVRMQLGKVTHIETAGTDLQVEVTRGKQRQQVRVQHVISCTGPLLDYSRIPDPLVSSLRAAGHLVPDALHLGITTDEHGALCTAQGQVSDVFYTLGPSRRPAYFESTAVPELRTQAAALAQHLQPFLAAD</sequence>
<dbReference type="InterPro" id="IPR038732">
    <property type="entry name" value="HpyO/CreE_NAD-binding"/>
</dbReference>
<dbReference type="Pfam" id="PF13454">
    <property type="entry name" value="NAD_binding_9"/>
    <property type="match status" value="1"/>
</dbReference>
<evidence type="ECO:0000313" key="2">
    <source>
        <dbReference type="EMBL" id="UOQ52637.1"/>
    </source>
</evidence>
<dbReference type="Proteomes" id="UP000831785">
    <property type="component" value="Chromosome"/>
</dbReference>
<dbReference type="InterPro" id="IPR036188">
    <property type="entry name" value="FAD/NAD-bd_sf"/>
</dbReference>
<evidence type="ECO:0000259" key="1">
    <source>
        <dbReference type="Pfam" id="PF13454"/>
    </source>
</evidence>
<dbReference type="PANTHER" id="PTHR40254:SF1">
    <property type="entry name" value="BLR0577 PROTEIN"/>
    <property type="match status" value="1"/>
</dbReference>
<dbReference type="PANTHER" id="PTHR40254">
    <property type="entry name" value="BLR0577 PROTEIN"/>
    <property type="match status" value="1"/>
</dbReference>